<dbReference type="AlphaFoldDB" id="K5C806"/>
<gene>
    <name evidence="1" type="ORF">RBSH_05656</name>
</gene>
<name>K5C806_RHOBT</name>
<dbReference type="EMBL" id="AMCW01000159">
    <property type="protein sequence ID" value="EKJ99069.1"/>
    <property type="molecule type" value="Genomic_DNA"/>
</dbReference>
<protein>
    <submittedName>
        <fullName evidence="1">Uncharacterized protein</fullName>
    </submittedName>
</protein>
<evidence type="ECO:0000313" key="1">
    <source>
        <dbReference type="EMBL" id="EKJ99069.1"/>
    </source>
</evidence>
<dbReference type="Proteomes" id="UP000007993">
    <property type="component" value="Unassembled WGS sequence"/>
</dbReference>
<organism evidence="1 2">
    <name type="scientific">Rhodopirellula baltica SH28</name>
    <dbReference type="NCBI Taxonomy" id="993517"/>
    <lineage>
        <taxon>Bacteria</taxon>
        <taxon>Pseudomonadati</taxon>
        <taxon>Planctomycetota</taxon>
        <taxon>Planctomycetia</taxon>
        <taxon>Pirellulales</taxon>
        <taxon>Pirellulaceae</taxon>
        <taxon>Rhodopirellula</taxon>
    </lineage>
</organism>
<reference evidence="1 2" key="1">
    <citation type="journal article" date="2013" name="Mar. Genomics">
        <title>Expression of sulfatases in Rhodopirellula baltica and the diversity of sulfatases in the genus Rhodopirellula.</title>
        <authorList>
            <person name="Wegner C.E."/>
            <person name="Richter-Heitmann T."/>
            <person name="Klindworth A."/>
            <person name="Klockow C."/>
            <person name="Richter M."/>
            <person name="Achstetter T."/>
            <person name="Glockner F.O."/>
            <person name="Harder J."/>
        </authorList>
    </citation>
    <scope>NUCLEOTIDE SEQUENCE [LARGE SCALE GENOMIC DNA]</scope>
    <source>
        <strain evidence="1 2">SH28</strain>
    </source>
</reference>
<evidence type="ECO:0000313" key="2">
    <source>
        <dbReference type="Proteomes" id="UP000007993"/>
    </source>
</evidence>
<dbReference type="PATRIC" id="fig|993517.3.peg.6121"/>
<accession>K5C806</accession>
<comment type="caution">
    <text evidence="1">The sequence shown here is derived from an EMBL/GenBank/DDBJ whole genome shotgun (WGS) entry which is preliminary data.</text>
</comment>
<proteinExistence type="predicted"/>
<sequence>MYLFSTGRVCSCESPNRDDRESANELDGLPEVNALLEVNSGGDKRPRVEVSECPCSV</sequence>